<organism evidence="1">
    <name type="scientific">Fagus sylvatica</name>
    <name type="common">Beechnut</name>
    <dbReference type="NCBI Taxonomy" id="28930"/>
    <lineage>
        <taxon>Eukaryota</taxon>
        <taxon>Viridiplantae</taxon>
        <taxon>Streptophyta</taxon>
        <taxon>Embryophyta</taxon>
        <taxon>Tracheophyta</taxon>
        <taxon>Spermatophyta</taxon>
        <taxon>Magnoliopsida</taxon>
        <taxon>eudicotyledons</taxon>
        <taxon>Gunneridae</taxon>
        <taxon>Pentapetalae</taxon>
        <taxon>rosids</taxon>
        <taxon>fabids</taxon>
        <taxon>Fagales</taxon>
        <taxon>Fagaceae</taxon>
        <taxon>Fagus</taxon>
    </lineage>
</organism>
<gene>
    <name evidence="1" type="ORF">FSB_LOCUS19687</name>
</gene>
<evidence type="ECO:0000313" key="1">
    <source>
        <dbReference type="EMBL" id="SPC91805.1"/>
    </source>
</evidence>
<proteinExistence type="predicted"/>
<dbReference type="AlphaFoldDB" id="A0A2N9FXE2"/>
<name>A0A2N9FXE2_FAGSY</name>
<sequence length="238" mass="26590">MHESEFGRRVMAPGSRGAGAVFVCFSSEDSGQTGDAIGEPRFPRRSWSRHLSNSPRLAGQLVASRKDLRRRPLEKIVPSYENYLWTRKRLKNTMVRSLVLSHSENLTEALSEDSARKRDNVGGKVYENFNTTLFHQPVFIHVVNVVPDVGFRRSWCRRKAHAAYFLKVWALHRGELGSARYVLVNRGRWNVPYSMGSFSDRNSGLTGGALNDPGVARCSRSDLHACGFQLAGQVAVGG</sequence>
<protein>
    <submittedName>
        <fullName evidence="1">Uncharacterized protein</fullName>
    </submittedName>
</protein>
<accession>A0A2N9FXE2</accession>
<dbReference type="EMBL" id="OIVN01001255">
    <property type="protein sequence ID" value="SPC91805.1"/>
    <property type="molecule type" value="Genomic_DNA"/>
</dbReference>
<reference evidence="1" key="1">
    <citation type="submission" date="2018-02" db="EMBL/GenBank/DDBJ databases">
        <authorList>
            <person name="Cohen D.B."/>
            <person name="Kent A.D."/>
        </authorList>
    </citation>
    <scope>NUCLEOTIDE SEQUENCE</scope>
</reference>